<comment type="caution">
    <text evidence="1">The sequence shown here is derived from an EMBL/GenBank/DDBJ whole genome shotgun (WGS) entry which is preliminary data.</text>
</comment>
<accession>A0A813JVM6</accession>
<reference evidence="1" key="1">
    <citation type="submission" date="2021-02" db="EMBL/GenBank/DDBJ databases">
        <authorList>
            <person name="Dougan E. K."/>
            <person name="Rhodes N."/>
            <person name="Thang M."/>
            <person name="Chan C."/>
        </authorList>
    </citation>
    <scope>NUCLEOTIDE SEQUENCE</scope>
</reference>
<gene>
    <name evidence="1" type="ORF">PGLA2088_LOCUS26731</name>
</gene>
<protein>
    <submittedName>
        <fullName evidence="1">Uncharacterized protein</fullName>
    </submittedName>
</protein>
<name>A0A813JVM6_POLGL</name>
<sequence length="142" mass="15262">MPWLCHAEVEGTQTDSQLSARQTLKRKLGTLPAFVHWLLDSCSSLRCGCLAMLSKSQPAEDDDTGVASSTIPIPSRVCLYLSWVGLDGRETATAQLVLPASTFSMRSSFQSVRIGTKAIPRSEIVALGAPGQCGVQLLSWLP</sequence>
<proteinExistence type="predicted"/>
<organism evidence="1 2">
    <name type="scientific">Polarella glacialis</name>
    <name type="common">Dinoflagellate</name>
    <dbReference type="NCBI Taxonomy" id="89957"/>
    <lineage>
        <taxon>Eukaryota</taxon>
        <taxon>Sar</taxon>
        <taxon>Alveolata</taxon>
        <taxon>Dinophyceae</taxon>
        <taxon>Suessiales</taxon>
        <taxon>Suessiaceae</taxon>
        <taxon>Polarella</taxon>
    </lineage>
</organism>
<dbReference type="AlphaFoldDB" id="A0A813JVM6"/>
<dbReference type="Proteomes" id="UP000626109">
    <property type="component" value="Unassembled WGS sequence"/>
</dbReference>
<evidence type="ECO:0000313" key="2">
    <source>
        <dbReference type="Proteomes" id="UP000626109"/>
    </source>
</evidence>
<evidence type="ECO:0000313" key="1">
    <source>
        <dbReference type="EMBL" id="CAE8689991.1"/>
    </source>
</evidence>
<dbReference type="EMBL" id="CAJNNW010027171">
    <property type="protein sequence ID" value="CAE8689991.1"/>
    <property type="molecule type" value="Genomic_DNA"/>
</dbReference>